<dbReference type="PROSITE" id="PS00383">
    <property type="entry name" value="TYR_PHOSPHATASE_1"/>
    <property type="match status" value="1"/>
</dbReference>
<dbReference type="EMBL" id="BTSY01000003">
    <property type="protein sequence ID" value="GMT18901.1"/>
    <property type="molecule type" value="Genomic_DNA"/>
</dbReference>
<evidence type="ECO:0000256" key="5">
    <source>
        <dbReference type="ARBA" id="ARBA00022771"/>
    </source>
</evidence>
<feature type="domain" description="Myotubularin phosphatase" evidence="15">
    <location>
        <begin position="195"/>
        <end position="591"/>
    </location>
</feature>
<feature type="binding site" evidence="11">
    <location>
        <begin position="427"/>
        <end position="433"/>
    </location>
    <ligand>
        <name>substrate</name>
    </ligand>
</feature>
<evidence type="ECO:0000256" key="11">
    <source>
        <dbReference type="PIRSR" id="PIRSR630564-2"/>
    </source>
</evidence>
<dbReference type="AlphaFoldDB" id="A0AAV5VGX7"/>
<proteinExistence type="inferred from homology"/>
<keyword evidence="4" id="KW-0479">Metal-binding</keyword>
<dbReference type="InterPro" id="IPR010569">
    <property type="entry name" value="Myotubularin-like_Pase_dom"/>
</dbReference>
<dbReference type="Gene3D" id="3.30.40.10">
    <property type="entry name" value="Zinc/RING finger domain, C3HC4 (zinc finger)"/>
    <property type="match status" value="1"/>
</dbReference>
<feature type="compositionally biased region" description="Polar residues" evidence="13">
    <location>
        <begin position="849"/>
        <end position="859"/>
    </location>
</feature>
<feature type="compositionally biased region" description="Basic and acidic residues" evidence="13">
    <location>
        <begin position="599"/>
        <end position="611"/>
    </location>
</feature>
<dbReference type="InterPro" id="IPR017455">
    <property type="entry name" value="Znf_FYVE-rel"/>
</dbReference>
<evidence type="ECO:0000256" key="6">
    <source>
        <dbReference type="ARBA" id="ARBA00022801"/>
    </source>
</evidence>
<dbReference type="GO" id="GO:0005737">
    <property type="term" value="C:cytoplasm"/>
    <property type="evidence" value="ECO:0007669"/>
    <property type="project" value="TreeGrafter"/>
</dbReference>
<evidence type="ECO:0000256" key="7">
    <source>
        <dbReference type="ARBA" id="ARBA00022833"/>
    </source>
</evidence>
<dbReference type="GO" id="GO:0008270">
    <property type="term" value="F:zinc ion binding"/>
    <property type="evidence" value="ECO:0007669"/>
    <property type="project" value="UniProtKB-KW"/>
</dbReference>
<protein>
    <recommendedName>
        <fullName evidence="3">phosphatidylinositol-3,5-bisphosphate 3-phosphatase</fullName>
        <ecNumber evidence="3">3.1.3.95</ecNumber>
    </recommendedName>
    <alternativeName>
        <fullName evidence="9">Phosphatidylinositol-3,5-bisphosphate 3-phosphatase</fullName>
    </alternativeName>
</protein>
<dbReference type="InterPro" id="IPR030564">
    <property type="entry name" value="Myotubularin"/>
</dbReference>
<evidence type="ECO:0000256" key="13">
    <source>
        <dbReference type="SAM" id="MobiDB-lite"/>
    </source>
</evidence>
<evidence type="ECO:0000259" key="14">
    <source>
        <dbReference type="PROSITE" id="PS50178"/>
    </source>
</evidence>
<dbReference type="InterPro" id="IPR016130">
    <property type="entry name" value="Tyr_Pase_AS"/>
</dbReference>
<feature type="binding site" evidence="11">
    <location>
        <begin position="326"/>
        <end position="329"/>
    </location>
    <ligand>
        <name>substrate</name>
    </ligand>
</feature>
<dbReference type="PANTHER" id="PTHR10807:SF129">
    <property type="entry name" value="MYOTUBULARIN-RELATED PROTEIN 3"/>
    <property type="match status" value="1"/>
</dbReference>
<keyword evidence="17" id="KW-1185">Reference proteome</keyword>
<organism evidence="16 17">
    <name type="scientific">Pristionchus fissidentatus</name>
    <dbReference type="NCBI Taxonomy" id="1538716"/>
    <lineage>
        <taxon>Eukaryota</taxon>
        <taxon>Metazoa</taxon>
        <taxon>Ecdysozoa</taxon>
        <taxon>Nematoda</taxon>
        <taxon>Chromadorea</taxon>
        <taxon>Rhabditida</taxon>
        <taxon>Rhabditina</taxon>
        <taxon>Diplogasteromorpha</taxon>
        <taxon>Diplogasteroidea</taxon>
        <taxon>Neodiplogasteridae</taxon>
        <taxon>Pristionchus</taxon>
    </lineage>
</organism>
<evidence type="ECO:0000256" key="1">
    <source>
        <dbReference type="ARBA" id="ARBA00004370"/>
    </source>
</evidence>
<evidence type="ECO:0000256" key="3">
    <source>
        <dbReference type="ARBA" id="ARBA00012903"/>
    </source>
</evidence>
<feature type="region of interest" description="Disordered" evidence="13">
    <location>
        <begin position="599"/>
        <end position="688"/>
    </location>
</feature>
<dbReference type="PANTHER" id="PTHR10807">
    <property type="entry name" value="MYOTUBULARIN-RELATED"/>
    <property type="match status" value="1"/>
</dbReference>
<feature type="region of interest" description="Disordered" evidence="13">
    <location>
        <begin position="849"/>
        <end position="882"/>
    </location>
</feature>
<evidence type="ECO:0000256" key="4">
    <source>
        <dbReference type="ARBA" id="ARBA00022723"/>
    </source>
</evidence>
<evidence type="ECO:0000256" key="2">
    <source>
        <dbReference type="ARBA" id="ARBA00007471"/>
    </source>
</evidence>
<feature type="domain" description="FYVE-type" evidence="14">
    <location>
        <begin position="790"/>
        <end position="851"/>
    </location>
</feature>
<dbReference type="GO" id="GO:0016020">
    <property type="term" value="C:membrane"/>
    <property type="evidence" value="ECO:0007669"/>
    <property type="project" value="UniProtKB-SubCell"/>
</dbReference>
<dbReference type="SUPFAM" id="SSF50729">
    <property type="entry name" value="PH domain-like"/>
    <property type="match status" value="1"/>
</dbReference>
<dbReference type="PROSITE" id="PS51339">
    <property type="entry name" value="PPASE_MYOTUBULARIN"/>
    <property type="match status" value="1"/>
</dbReference>
<evidence type="ECO:0000259" key="15">
    <source>
        <dbReference type="PROSITE" id="PS51339"/>
    </source>
</evidence>
<evidence type="ECO:0000313" key="16">
    <source>
        <dbReference type="EMBL" id="GMT18901.1"/>
    </source>
</evidence>
<feature type="active site" description="Phosphocysteine intermediate" evidence="10">
    <location>
        <position position="427"/>
    </location>
</feature>
<dbReference type="SMART" id="SM00064">
    <property type="entry name" value="FYVE"/>
    <property type="match status" value="1"/>
</dbReference>
<dbReference type="CDD" id="cd14507">
    <property type="entry name" value="PTP-MTM-like"/>
    <property type="match status" value="1"/>
</dbReference>
<dbReference type="SUPFAM" id="SSF57903">
    <property type="entry name" value="FYVE/PHD zinc finger"/>
    <property type="match status" value="1"/>
</dbReference>
<dbReference type="InterPro" id="IPR000306">
    <property type="entry name" value="Znf_FYVE"/>
</dbReference>
<reference evidence="16" key="1">
    <citation type="submission" date="2023-10" db="EMBL/GenBank/DDBJ databases">
        <title>Genome assembly of Pristionchus species.</title>
        <authorList>
            <person name="Yoshida K."/>
            <person name="Sommer R.J."/>
        </authorList>
    </citation>
    <scope>NUCLEOTIDE SEQUENCE</scope>
    <source>
        <strain evidence="16">RS5133</strain>
    </source>
</reference>
<comment type="caution">
    <text evidence="16">The sequence shown here is derived from an EMBL/GenBank/DDBJ whole genome shotgun (WGS) entry which is preliminary data.</text>
</comment>
<evidence type="ECO:0000256" key="12">
    <source>
        <dbReference type="PROSITE-ProRule" id="PRU00091"/>
    </source>
</evidence>
<evidence type="ECO:0000313" key="17">
    <source>
        <dbReference type="Proteomes" id="UP001432322"/>
    </source>
</evidence>
<feature type="compositionally biased region" description="Polar residues" evidence="13">
    <location>
        <begin position="34"/>
        <end position="47"/>
    </location>
</feature>
<feature type="compositionally biased region" description="Low complexity" evidence="13">
    <location>
        <begin position="643"/>
        <end position="652"/>
    </location>
</feature>
<dbReference type="PROSITE" id="PS50178">
    <property type="entry name" value="ZF_FYVE"/>
    <property type="match status" value="1"/>
</dbReference>
<keyword evidence="8" id="KW-0472">Membrane</keyword>
<dbReference type="GO" id="GO:0004438">
    <property type="term" value="F:phosphatidylinositol-3-phosphate phosphatase activity"/>
    <property type="evidence" value="ECO:0007669"/>
    <property type="project" value="TreeGrafter"/>
</dbReference>
<dbReference type="CDD" id="cd00065">
    <property type="entry name" value="FYVE_like_SF"/>
    <property type="match status" value="1"/>
</dbReference>
<feature type="binding site" evidence="11">
    <location>
        <begin position="351"/>
        <end position="352"/>
    </location>
    <ligand>
        <name>substrate</name>
    </ligand>
</feature>
<dbReference type="InterPro" id="IPR029021">
    <property type="entry name" value="Prot-tyrosine_phosphatase-like"/>
</dbReference>
<feature type="compositionally biased region" description="Basic and acidic residues" evidence="13">
    <location>
        <begin position="623"/>
        <end position="632"/>
    </location>
</feature>
<dbReference type="Gene3D" id="2.30.29.30">
    <property type="entry name" value="Pleckstrin-homology domain (PH domain)/Phosphotyrosine-binding domain (PTB)"/>
    <property type="match status" value="1"/>
</dbReference>
<dbReference type="GO" id="GO:0046856">
    <property type="term" value="P:phosphatidylinositol dephosphorylation"/>
    <property type="evidence" value="ECO:0007669"/>
    <property type="project" value="TreeGrafter"/>
</dbReference>
<evidence type="ECO:0000256" key="8">
    <source>
        <dbReference type="ARBA" id="ARBA00023136"/>
    </source>
</evidence>
<dbReference type="InterPro" id="IPR011011">
    <property type="entry name" value="Znf_FYVE_PHD"/>
</dbReference>
<accession>A0AAV5VGX7</accession>
<dbReference type="InterPro" id="IPR011993">
    <property type="entry name" value="PH-like_dom_sf"/>
</dbReference>
<dbReference type="SUPFAM" id="SSF52799">
    <property type="entry name" value="(Phosphotyrosine protein) phosphatases II"/>
    <property type="match status" value="1"/>
</dbReference>
<keyword evidence="5 12" id="KW-0863">Zinc-finger</keyword>
<gene>
    <name evidence="16" type="ORF">PFISCL1PPCAC_10198</name>
</gene>
<dbReference type="EC" id="3.1.3.95" evidence="3"/>
<dbReference type="GO" id="GO:0052629">
    <property type="term" value="F:phosphatidylinositol-3,5-bisphosphate 3-phosphatase activity"/>
    <property type="evidence" value="ECO:0007669"/>
    <property type="project" value="UniProtKB-EC"/>
</dbReference>
<comment type="similarity">
    <text evidence="2">Belongs to the protein-tyrosine phosphatase family. Non-receptor class myotubularin subfamily.</text>
</comment>
<evidence type="ECO:0000256" key="9">
    <source>
        <dbReference type="ARBA" id="ARBA00032571"/>
    </source>
</evidence>
<name>A0AAV5VGX7_9BILA</name>
<comment type="subcellular location">
    <subcellularLocation>
        <location evidence="1">Membrane</location>
    </subcellularLocation>
</comment>
<dbReference type="Pfam" id="PF01363">
    <property type="entry name" value="FYVE"/>
    <property type="match status" value="1"/>
</dbReference>
<evidence type="ECO:0000256" key="10">
    <source>
        <dbReference type="PIRSR" id="PIRSR630564-1"/>
    </source>
</evidence>
<feature type="region of interest" description="Disordered" evidence="13">
    <location>
        <begin position="26"/>
        <end position="47"/>
    </location>
</feature>
<dbReference type="Pfam" id="PF06602">
    <property type="entry name" value="Myotub-related"/>
    <property type="match status" value="1"/>
</dbReference>
<dbReference type="InterPro" id="IPR013083">
    <property type="entry name" value="Znf_RING/FYVE/PHD"/>
</dbReference>
<sequence length="882" mass="100330">MLWQAASIWDRLLRLGEESYRLMHASDPVDVPGQSPNDTSNLSTSPPMESFCAVSPPSFYIPTKSDDMPVALVPGEKLEEATEFLSSRVYVTNYRLVIVYDRSSRGQNIAVESIPKVNVDTVDNVGTNQLSITCKDTRVIRLTCATNEQACTWWKKMQALSIPSVLNPRPPASLFAFTVVKHLADLPIIKVESEPEWIFDEKKFFDRIGLDPDYFQIVDYNSDFSICSSYPKNLIIPKDMDRKDIESLRDYRMLGRIPAIAWHSTEKKTVLLRASQPRCSFFAWRSAADEKFLRLVNEYTNKMRDDNGGASLRIYDCRSYAAAFGNRIKGGGYEREENYTNMKIEFCSLSNIHAVKLTFIDMRNLFVPPVDQTSFLTSLEMRRLKEQLIRLKASATEWFNNILNLLQYANQAAESLIDKGVNVMIHCSDGWDRTTQIITLVKILVDPYYRTMKGMEELIRRDWIGYGHKFSDRNGVSGQEVGEKCPIFLQWLDALHQIYSKYSTEFEYSMAYLVKLACHVSSGFFSSFCFNTVQEMQEACEKDALEPFPIWRLLNSDISFVNALYDPDTTRATRIVAPDNIQSMKLWNEMYRVHEVDSLLRNPNEEERNNSENRGTTTGSAMGEREVKETPVMERSLIKSRSTESLTSTSESHILPSNTSQHRLSENLESEGEVRERRNTRSSLGNEGIVVSAPVTTVSASPDPKTTFDFDGLFKFVDKTQESARKKFQIHEDALKKKKEIADRKRLKSEMSDISIRDDSETFVMDDLQSDASIIDEHEVNSTPRNYGTQMNATHCSVCRHTFGYIKQTKSNCDSCGRAVCDRCSCHSYKETVDGVAKNRRACKECYSKMNSSPLSSPARSCPDGETQKNVGYVSPSQAVKG</sequence>
<keyword evidence="6" id="KW-0378">Hydrolase</keyword>
<dbReference type="Proteomes" id="UP001432322">
    <property type="component" value="Unassembled WGS sequence"/>
</dbReference>
<keyword evidence="7" id="KW-0862">Zinc</keyword>